<comment type="caution">
    <text evidence="1">The sequence shown here is derived from an EMBL/GenBank/DDBJ whole genome shotgun (WGS) entry which is preliminary data.</text>
</comment>
<name>A0A9P3PWN4_LYOSH</name>
<evidence type="ECO:0000313" key="2">
    <source>
        <dbReference type="Proteomes" id="UP001063166"/>
    </source>
</evidence>
<protein>
    <submittedName>
        <fullName evidence="1">Uncharacterized protein</fullName>
    </submittedName>
</protein>
<gene>
    <name evidence="1" type="ORF">LshimejAT787_1200200</name>
</gene>
<keyword evidence="2" id="KW-1185">Reference proteome</keyword>
<dbReference type="EMBL" id="BRPK01000012">
    <property type="protein sequence ID" value="GLB42571.1"/>
    <property type="molecule type" value="Genomic_DNA"/>
</dbReference>
<sequence length="75" mass="8144">MQQSTVQLIHLPSPIPLFPPSSRRLRIESARLLPTPDSLCAGAAAAETFESAKTRISGSSIYGDLRTRSQPEVHT</sequence>
<accession>A0A9P3PWN4</accession>
<dbReference type="AlphaFoldDB" id="A0A9P3PWN4"/>
<organism evidence="1 2">
    <name type="scientific">Lyophyllum shimeji</name>
    <name type="common">Hon-shimeji</name>
    <name type="synonym">Tricholoma shimeji</name>
    <dbReference type="NCBI Taxonomy" id="47721"/>
    <lineage>
        <taxon>Eukaryota</taxon>
        <taxon>Fungi</taxon>
        <taxon>Dikarya</taxon>
        <taxon>Basidiomycota</taxon>
        <taxon>Agaricomycotina</taxon>
        <taxon>Agaricomycetes</taxon>
        <taxon>Agaricomycetidae</taxon>
        <taxon>Agaricales</taxon>
        <taxon>Tricholomatineae</taxon>
        <taxon>Lyophyllaceae</taxon>
        <taxon>Lyophyllum</taxon>
    </lineage>
</organism>
<evidence type="ECO:0000313" key="1">
    <source>
        <dbReference type="EMBL" id="GLB42571.1"/>
    </source>
</evidence>
<dbReference type="Proteomes" id="UP001063166">
    <property type="component" value="Unassembled WGS sequence"/>
</dbReference>
<reference evidence="1" key="1">
    <citation type="submission" date="2022-07" db="EMBL/GenBank/DDBJ databases">
        <title>The genome of Lyophyllum shimeji provides insight into the initial evolution of ectomycorrhizal fungal genome.</title>
        <authorList>
            <person name="Kobayashi Y."/>
            <person name="Shibata T."/>
            <person name="Hirakawa H."/>
            <person name="Shigenobu S."/>
            <person name="Nishiyama T."/>
            <person name="Yamada A."/>
            <person name="Hasebe M."/>
            <person name="Kawaguchi M."/>
        </authorList>
    </citation>
    <scope>NUCLEOTIDE SEQUENCE</scope>
    <source>
        <strain evidence="1">AT787</strain>
    </source>
</reference>
<proteinExistence type="predicted"/>